<name>A0A9J5YFR1_SOLCO</name>
<proteinExistence type="predicted"/>
<dbReference type="GO" id="GO:0003677">
    <property type="term" value="F:DNA binding"/>
    <property type="evidence" value="ECO:0007669"/>
    <property type="project" value="InterPro"/>
</dbReference>
<gene>
    <name evidence="2" type="ORF">H5410_030949</name>
</gene>
<feature type="region of interest" description="Disordered" evidence="1">
    <location>
        <begin position="39"/>
        <end position="166"/>
    </location>
</feature>
<dbReference type="AlphaFoldDB" id="A0A9J5YFR1"/>
<feature type="region of interest" description="Disordered" evidence="1">
    <location>
        <begin position="1"/>
        <end position="27"/>
    </location>
</feature>
<sequence>MLGRPRKLRRKEASETKVSGKLSKPGLTMTCSLCHVKGHNKRSCHLRRSDGVGSNVGEQRATPTSNVKELSSSRKGRGRGRPKKSINIESEPVVKMGRGRPKSASASRVAPRTTAPPTTSRTPRHEASTSESASRTTQGVHQNTNVAPKETATARKGKGVGNTTQFKRSRVAGMGVLQAENGFKTFNNINWTKKSFEIKCYNWDVGFKQTSGLKWKGNQASTTRRLQHIRDQSRLSNPNASSSSKPRDPWKL</sequence>
<dbReference type="Pfam" id="PF02178">
    <property type="entry name" value="AT_hook"/>
    <property type="match status" value="2"/>
</dbReference>
<evidence type="ECO:0000313" key="2">
    <source>
        <dbReference type="EMBL" id="KAG5599579.1"/>
    </source>
</evidence>
<comment type="caution">
    <text evidence="2">The sequence shown here is derived from an EMBL/GenBank/DDBJ whole genome shotgun (WGS) entry which is preliminary data.</text>
</comment>
<feature type="region of interest" description="Disordered" evidence="1">
    <location>
        <begin position="217"/>
        <end position="252"/>
    </location>
</feature>
<feature type="compositionally biased region" description="Basic residues" evidence="1">
    <location>
        <begin position="74"/>
        <end position="84"/>
    </location>
</feature>
<dbReference type="Proteomes" id="UP000824120">
    <property type="component" value="Chromosome 6"/>
</dbReference>
<feature type="compositionally biased region" description="Polar residues" evidence="1">
    <location>
        <begin position="61"/>
        <end position="70"/>
    </location>
</feature>
<dbReference type="EMBL" id="JACXVP010000006">
    <property type="protein sequence ID" value="KAG5599579.1"/>
    <property type="molecule type" value="Genomic_DNA"/>
</dbReference>
<evidence type="ECO:0000313" key="3">
    <source>
        <dbReference type="Proteomes" id="UP000824120"/>
    </source>
</evidence>
<feature type="compositionally biased region" description="Low complexity" evidence="1">
    <location>
        <begin position="106"/>
        <end position="121"/>
    </location>
</feature>
<dbReference type="InterPro" id="IPR017956">
    <property type="entry name" value="AT_hook_DNA-bd_motif"/>
</dbReference>
<dbReference type="OrthoDB" id="1939383at2759"/>
<feature type="compositionally biased region" description="Basic residues" evidence="1">
    <location>
        <begin position="1"/>
        <end position="10"/>
    </location>
</feature>
<keyword evidence="3" id="KW-1185">Reference proteome</keyword>
<organism evidence="2 3">
    <name type="scientific">Solanum commersonii</name>
    <name type="common">Commerson's wild potato</name>
    <name type="synonym">Commerson's nightshade</name>
    <dbReference type="NCBI Taxonomy" id="4109"/>
    <lineage>
        <taxon>Eukaryota</taxon>
        <taxon>Viridiplantae</taxon>
        <taxon>Streptophyta</taxon>
        <taxon>Embryophyta</taxon>
        <taxon>Tracheophyta</taxon>
        <taxon>Spermatophyta</taxon>
        <taxon>Magnoliopsida</taxon>
        <taxon>eudicotyledons</taxon>
        <taxon>Gunneridae</taxon>
        <taxon>Pentapetalae</taxon>
        <taxon>asterids</taxon>
        <taxon>lamiids</taxon>
        <taxon>Solanales</taxon>
        <taxon>Solanaceae</taxon>
        <taxon>Solanoideae</taxon>
        <taxon>Solaneae</taxon>
        <taxon>Solanum</taxon>
    </lineage>
</organism>
<protein>
    <submittedName>
        <fullName evidence="2">Uncharacterized protein</fullName>
    </submittedName>
</protein>
<reference evidence="2 3" key="1">
    <citation type="submission" date="2020-09" db="EMBL/GenBank/DDBJ databases">
        <title>De no assembly of potato wild relative species, Solanum commersonii.</title>
        <authorList>
            <person name="Cho K."/>
        </authorList>
    </citation>
    <scope>NUCLEOTIDE SEQUENCE [LARGE SCALE GENOMIC DNA]</scope>
    <source>
        <strain evidence="2">LZ3.2</strain>
        <tissue evidence="2">Leaf</tissue>
    </source>
</reference>
<accession>A0A9J5YFR1</accession>
<evidence type="ECO:0000256" key="1">
    <source>
        <dbReference type="SAM" id="MobiDB-lite"/>
    </source>
</evidence>
<dbReference type="SMART" id="SM00384">
    <property type="entry name" value="AT_hook"/>
    <property type="match status" value="2"/>
</dbReference>
<feature type="compositionally biased region" description="Low complexity" evidence="1">
    <location>
        <begin position="234"/>
        <end position="244"/>
    </location>
</feature>